<keyword evidence="2" id="KW-1185">Reference proteome</keyword>
<gene>
    <name evidence="1" type="ORF">I4F81_007602</name>
</gene>
<dbReference type="Proteomes" id="UP000798662">
    <property type="component" value="Chromosome 2"/>
</dbReference>
<organism evidence="1 2">
    <name type="scientific">Pyropia yezoensis</name>
    <name type="common">Susabi-nori</name>
    <name type="synonym">Porphyra yezoensis</name>
    <dbReference type="NCBI Taxonomy" id="2788"/>
    <lineage>
        <taxon>Eukaryota</taxon>
        <taxon>Rhodophyta</taxon>
        <taxon>Bangiophyceae</taxon>
        <taxon>Bangiales</taxon>
        <taxon>Bangiaceae</taxon>
        <taxon>Pyropia</taxon>
    </lineage>
</organism>
<sequence>MTAREGVSKPQTCVAQTGAGVIALAPVDQPWADRLGPVDTALPPPVLRHCRLHPRDPPPPSAIRPFFTPVPVRPFPTRPSRPPPIPSLFSKLLSLTPTTAVPHSPAPPPPSPATMARTFFVGGNWKCNGTKDSIATLCSTWKESGAGVAGGPVEVVIAPPSVYAVSAAASLPDGYQVSLQNTWTGKGGAFTGELSAEMAKDCGINWVILGHSERRHIPTIAESDETVATKVAYALGAGLKVIACIGEQLEEREAGNTNAVNERQLAAIAAKVTDWTNVVIAYEPVWAIGTGKVATPDQAQEVHAALRAWLSANVSPSVASSVRILYGGSVSAKNCNELAGKEDVDGFLVGGASLKPEFTAIVDSHKHAKVPVSA</sequence>
<reference evidence="1" key="1">
    <citation type="submission" date="2019-11" db="EMBL/GenBank/DDBJ databases">
        <title>Nori genome reveals adaptations in red seaweeds to the harsh intertidal environment.</title>
        <authorList>
            <person name="Wang D."/>
            <person name="Mao Y."/>
        </authorList>
    </citation>
    <scope>NUCLEOTIDE SEQUENCE</scope>
    <source>
        <tissue evidence="1">Gametophyte</tissue>
    </source>
</reference>
<protein>
    <submittedName>
        <fullName evidence="1">Uncharacterized protein</fullName>
    </submittedName>
</protein>
<evidence type="ECO:0000313" key="1">
    <source>
        <dbReference type="EMBL" id="KAK1865067.1"/>
    </source>
</evidence>
<comment type="caution">
    <text evidence="1">The sequence shown here is derived from an EMBL/GenBank/DDBJ whole genome shotgun (WGS) entry which is preliminary data.</text>
</comment>
<dbReference type="EMBL" id="CM020619">
    <property type="protein sequence ID" value="KAK1865067.1"/>
    <property type="molecule type" value="Genomic_DNA"/>
</dbReference>
<proteinExistence type="predicted"/>
<name>A0ACC3C4H2_PYRYE</name>
<accession>A0ACC3C4H2</accession>
<evidence type="ECO:0000313" key="2">
    <source>
        <dbReference type="Proteomes" id="UP000798662"/>
    </source>
</evidence>